<feature type="chain" id="PRO_5041706853" description="Secreted protein" evidence="2">
    <location>
        <begin position="19"/>
        <end position="92"/>
    </location>
</feature>
<reference evidence="3" key="1">
    <citation type="submission" date="2023-08" db="EMBL/GenBank/DDBJ databases">
        <title>Pelteobagrus vachellii genome.</title>
        <authorList>
            <person name="Liu H."/>
        </authorList>
    </citation>
    <scope>NUCLEOTIDE SEQUENCE</scope>
    <source>
        <strain evidence="3">PRFRI_2022a</strain>
        <tissue evidence="3">Muscle</tissue>
    </source>
</reference>
<dbReference type="AlphaFoldDB" id="A0AA88MEF6"/>
<name>A0AA88MEF6_TACVA</name>
<evidence type="ECO:0000313" key="3">
    <source>
        <dbReference type="EMBL" id="KAK2836461.1"/>
    </source>
</evidence>
<dbReference type="Proteomes" id="UP001187315">
    <property type="component" value="Unassembled WGS sequence"/>
</dbReference>
<protein>
    <recommendedName>
        <fullName evidence="5">Secreted protein</fullName>
    </recommendedName>
</protein>
<feature type="region of interest" description="Disordered" evidence="1">
    <location>
        <begin position="16"/>
        <end position="35"/>
    </location>
</feature>
<accession>A0AA88MEF6</accession>
<organism evidence="3 4">
    <name type="scientific">Tachysurus vachellii</name>
    <name type="common">Darkbarbel catfish</name>
    <name type="synonym">Pelteobagrus vachellii</name>
    <dbReference type="NCBI Taxonomy" id="175792"/>
    <lineage>
        <taxon>Eukaryota</taxon>
        <taxon>Metazoa</taxon>
        <taxon>Chordata</taxon>
        <taxon>Craniata</taxon>
        <taxon>Vertebrata</taxon>
        <taxon>Euteleostomi</taxon>
        <taxon>Actinopterygii</taxon>
        <taxon>Neopterygii</taxon>
        <taxon>Teleostei</taxon>
        <taxon>Ostariophysi</taxon>
        <taxon>Siluriformes</taxon>
        <taxon>Bagridae</taxon>
        <taxon>Tachysurus</taxon>
    </lineage>
</organism>
<gene>
    <name evidence="3" type="ORF">Q7C36_014330</name>
</gene>
<comment type="caution">
    <text evidence="3">The sequence shown here is derived from an EMBL/GenBank/DDBJ whole genome shotgun (WGS) entry which is preliminary data.</text>
</comment>
<dbReference type="EMBL" id="JAVHJS010000014">
    <property type="protein sequence ID" value="KAK2836461.1"/>
    <property type="molecule type" value="Genomic_DNA"/>
</dbReference>
<evidence type="ECO:0000256" key="2">
    <source>
        <dbReference type="SAM" id="SignalP"/>
    </source>
</evidence>
<feature type="signal peptide" evidence="2">
    <location>
        <begin position="1"/>
        <end position="18"/>
    </location>
</feature>
<evidence type="ECO:0000313" key="4">
    <source>
        <dbReference type="Proteomes" id="UP001187315"/>
    </source>
</evidence>
<keyword evidence="4" id="KW-1185">Reference proteome</keyword>
<evidence type="ECO:0008006" key="5">
    <source>
        <dbReference type="Google" id="ProtNLM"/>
    </source>
</evidence>
<keyword evidence="2" id="KW-0732">Signal</keyword>
<evidence type="ECO:0000256" key="1">
    <source>
        <dbReference type="SAM" id="MobiDB-lite"/>
    </source>
</evidence>
<proteinExistence type="predicted"/>
<sequence length="92" mass="9217">MLHCVTIVSVDLIAATGASDSPDSPSPPQVALAPGSLSDPEALRHLFPVQSPAPAVNTKALIGPRRALGRSLSAQTRGLLVGGSVGDAPLLS</sequence>